<dbReference type="SUPFAM" id="SSF52980">
    <property type="entry name" value="Restriction endonuclease-like"/>
    <property type="match status" value="1"/>
</dbReference>
<dbReference type="EnsemblMetazoa" id="ACOM032971-RA">
    <property type="protein sequence ID" value="ACOM032971-PA.1"/>
    <property type="gene ID" value="ACOM032971"/>
</dbReference>
<proteinExistence type="predicted"/>
<evidence type="ECO:0000256" key="1">
    <source>
        <dbReference type="SAM" id="MobiDB-lite"/>
    </source>
</evidence>
<evidence type="ECO:0000256" key="2">
    <source>
        <dbReference type="SAM" id="Phobius"/>
    </source>
</evidence>
<dbReference type="Gene3D" id="3.40.1350.10">
    <property type="match status" value="1"/>
</dbReference>
<dbReference type="GO" id="GO:0009307">
    <property type="term" value="P:DNA restriction-modification system"/>
    <property type="evidence" value="ECO:0007669"/>
    <property type="project" value="InterPro"/>
</dbReference>
<keyword evidence="2" id="KW-0472">Membrane</keyword>
<feature type="transmembrane region" description="Helical" evidence="2">
    <location>
        <begin position="6"/>
        <end position="29"/>
    </location>
</feature>
<dbReference type="Proteomes" id="UP000075882">
    <property type="component" value="Unassembled WGS sequence"/>
</dbReference>
<dbReference type="InterPro" id="IPR007560">
    <property type="entry name" value="Restrct_endonuc_IV_Mrr"/>
</dbReference>
<dbReference type="InterPro" id="IPR052906">
    <property type="entry name" value="Type_IV_Methyl-Rstrct_Enzyme"/>
</dbReference>
<dbReference type="InterPro" id="IPR011335">
    <property type="entry name" value="Restrct_endonuc-II-like"/>
</dbReference>
<dbReference type="AlphaFoldDB" id="A0A8W7PJQ2"/>
<feature type="domain" description="Restriction endonuclease type IV Mrr" evidence="3">
    <location>
        <begin position="123"/>
        <end position="204"/>
    </location>
</feature>
<dbReference type="PANTHER" id="PTHR30015">
    <property type="entry name" value="MRR RESTRICTION SYSTEM PROTEIN"/>
    <property type="match status" value="1"/>
</dbReference>
<keyword evidence="2" id="KW-1133">Transmembrane helix</keyword>
<dbReference type="PANTHER" id="PTHR30015:SF7">
    <property type="entry name" value="TYPE IV METHYL-DIRECTED RESTRICTION ENZYME ECOKMRR"/>
    <property type="match status" value="1"/>
</dbReference>
<sequence>LIASPWYVSVGFALASLILFKQILPAIWAGNMFLQTLSQTFAAMAWLPAGFFFLLAALAALREFGQRPPANKRVIPPVTPATARPSPPSPPRDVVAEAHVPPPTIAKPTVPSKPQAWSLALIHSLEWKRFEDVCQQFYQLHGIKSETTPLGPDGGIDIRLYQDDSGTATSIVQCKAWGERYVGVKPVRELLGVMTHEKISQSILHDQRQVFRRRQAGSP</sequence>
<dbReference type="GO" id="GO:0006281">
    <property type="term" value="P:DNA repair"/>
    <property type="evidence" value="ECO:0007669"/>
    <property type="project" value="UniProtKB-ARBA"/>
</dbReference>
<evidence type="ECO:0000313" key="4">
    <source>
        <dbReference type="EnsemblMetazoa" id="ACOM032971-PA.1"/>
    </source>
</evidence>
<dbReference type="GO" id="GO:0003677">
    <property type="term" value="F:DNA binding"/>
    <property type="evidence" value="ECO:0007669"/>
    <property type="project" value="InterPro"/>
</dbReference>
<dbReference type="InterPro" id="IPR011856">
    <property type="entry name" value="tRNA_endonuc-like_dom_sf"/>
</dbReference>
<reference evidence="4" key="1">
    <citation type="submission" date="2022-08" db="UniProtKB">
        <authorList>
            <consortium name="EnsemblMetazoa"/>
        </authorList>
    </citation>
    <scope>IDENTIFICATION</scope>
</reference>
<dbReference type="GO" id="GO:0015666">
    <property type="term" value="F:restriction endodeoxyribonuclease activity"/>
    <property type="evidence" value="ECO:0007669"/>
    <property type="project" value="TreeGrafter"/>
</dbReference>
<protein>
    <recommendedName>
        <fullName evidence="3">Restriction endonuclease type IV Mrr domain-containing protein</fullName>
    </recommendedName>
</protein>
<accession>A0A8W7PJQ2</accession>
<evidence type="ECO:0000259" key="3">
    <source>
        <dbReference type="Pfam" id="PF04471"/>
    </source>
</evidence>
<feature type="transmembrane region" description="Helical" evidence="2">
    <location>
        <begin position="41"/>
        <end position="61"/>
    </location>
</feature>
<keyword evidence="2" id="KW-0812">Transmembrane</keyword>
<organism evidence="4">
    <name type="scientific">Anopheles coluzzii</name>
    <name type="common">African malaria mosquito</name>
    <dbReference type="NCBI Taxonomy" id="1518534"/>
    <lineage>
        <taxon>Eukaryota</taxon>
        <taxon>Metazoa</taxon>
        <taxon>Ecdysozoa</taxon>
        <taxon>Arthropoda</taxon>
        <taxon>Hexapoda</taxon>
        <taxon>Insecta</taxon>
        <taxon>Pterygota</taxon>
        <taxon>Neoptera</taxon>
        <taxon>Endopterygota</taxon>
        <taxon>Diptera</taxon>
        <taxon>Nematocera</taxon>
        <taxon>Culicoidea</taxon>
        <taxon>Culicidae</taxon>
        <taxon>Anophelinae</taxon>
        <taxon>Anopheles</taxon>
    </lineage>
</organism>
<feature type="region of interest" description="Disordered" evidence="1">
    <location>
        <begin position="72"/>
        <end position="93"/>
    </location>
</feature>
<name>A0A8W7PJQ2_ANOCL</name>
<dbReference type="Pfam" id="PF04471">
    <property type="entry name" value="Mrr_cat"/>
    <property type="match status" value="1"/>
</dbReference>